<evidence type="ECO:0000256" key="1">
    <source>
        <dbReference type="ARBA" id="ARBA00006865"/>
    </source>
</evidence>
<dbReference type="GO" id="GO:0005975">
    <property type="term" value="P:carbohydrate metabolic process"/>
    <property type="evidence" value="ECO:0007669"/>
    <property type="project" value="InterPro"/>
</dbReference>
<evidence type="ECO:0000313" key="3">
    <source>
        <dbReference type="EMBL" id="QUE50368.1"/>
    </source>
</evidence>
<dbReference type="GO" id="GO:0004553">
    <property type="term" value="F:hydrolase activity, hydrolyzing O-glycosyl compounds"/>
    <property type="evidence" value="ECO:0007669"/>
    <property type="project" value="InterPro"/>
</dbReference>
<organism evidence="3 4">
    <name type="scientific">Luteolibacter ambystomatis</name>
    <dbReference type="NCBI Taxonomy" id="2824561"/>
    <lineage>
        <taxon>Bacteria</taxon>
        <taxon>Pseudomonadati</taxon>
        <taxon>Verrucomicrobiota</taxon>
        <taxon>Verrucomicrobiia</taxon>
        <taxon>Verrucomicrobiales</taxon>
        <taxon>Verrucomicrobiaceae</taxon>
        <taxon>Luteolibacter</taxon>
    </lineage>
</organism>
<dbReference type="InterPro" id="IPR050546">
    <property type="entry name" value="Glycosyl_Hydrlase_16"/>
</dbReference>
<dbReference type="RefSeq" id="WP_211630508.1">
    <property type="nucleotide sequence ID" value="NZ_CP073100.1"/>
</dbReference>
<dbReference type="Proteomes" id="UP000676169">
    <property type="component" value="Chromosome"/>
</dbReference>
<evidence type="ECO:0000259" key="2">
    <source>
        <dbReference type="PROSITE" id="PS51762"/>
    </source>
</evidence>
<dbReference type="InterPro" id="IPR013320">
    <property type="entry name" value="ConA-like_dom_sf"/>
</dbReference>
<gene>
    <name evidence="3" type="ORF">KBB96_16045</name>
</gene>
<feature type="domain" description="GH16" evidence="2">
    <location>
        <begin position="252"/>
        <end position="523"/>
    </location>
</feature>
<name>A0A975IYY5_9BACT</name>
<comment type="similarity">
    <text evidence="1">Belongs to the glycosyl hydrolase 16 family.</text>
</comment>
<dbReference type="PANTHER" id="PTHR10963">
    <property type="entry name" value="GLYCOSYL HYDROLASE-RELATED"/>
    <property type="match status" value="1"/>
</dbReference>
<dbReference type="InterPro" id="IPR000757">
    <property type="entry name" value="Beta-glucanase-like"/>
</dbReference>
<dbReference type="SUPFAM" id="SSF49899">
    <property type="entry name" value="Concanavalin A-like lectins/glucanases"/>
    <property type="match status" value="1"/>
</dbReference>
<reference evidence="3" key="1">
    <citation type="submission" date="2021-04" db="EMBL/GenBank/DDBJ databases">
        <title>Luteolibacter sp. 32A isolated from the skin of an Anderson's salamander (Ambystoma andersonii).</title>
        <authorList>
            <person name="Spergser J."/>
            <person name="Busse H.-J."/>
        </authorList>
    </citation>
    <scope>NUCLEOTIDE SEQUENCE</scope>
    <source>
        <strain evidence="3">32A</strain>
    </source>
</reference>
<protein>
    <submittedName>
        <fullName evidence="3">Family 16 glycosylhydrolase</fullName>
    </submittedName>
</protein>
<dbReference type="PROSITE" id="PS51762">
    <property type="entry name" value="GH16_2"/>
    <property type="match status" value="1"/>
</dbReference>
<dbReference type="AlphaFoldDB" id="A0A975IYY5"/>
<proteinExistence type="inferred from homology"/>
<dbReference type="CDD" id="cd23432">
    <property type="entry name" value="beta-trefoil_Ricin_EndoBetaGal-like"/>
    <property type="match status" value="1"/>
</dbReference>
<dbReference type="Gene3D" id="2.80.10.50">
    <property type="match status" value="1"/>
</dbReference>
<dbReference type="EMBL" id="CP073100">
    <property type="protein sequence ID" value="QUE50368.1"/>
    <property type="molecule type" value="Genomic_DNA"/>
</dbReference>
<accession>A0A975IYY5</accession>
<keyword evidence="4" id="KW-1185">Reference proteome</keyword>
<sequence length="523" mass="56561">MNPFLLLSAVFGLSVMGLHGAEPTWFRIHNRWYPNESLGEDQGKAVCKEARGDAYLWRTETRNGRTRLFNKATGHALQADAGVSLCATADSSNAAQAWTLETVSGPWVGLRSNASGWLNIEHRLGGPESDMTVKPTEQDRWSGQWELLYAGGSRPLVPGRISVTSPAYGGDIASATTIELAAPGLKQIAVSGWAEGKKVDLTSVALDAEGRGHFRFDPSAFPKGPLTLKLQGSGDVAKDICYLQLYHTAGKARATTDKLPPGAEGMKLAFSDEFDKPLSISRDGKGATYAAHKPGGGDFSGIPFSDFEGASNPFSQRDGFLRIRADETKNSTGLLSSLRMDGTGFTAKAPCYFECRFIAQTAPGTWPAFWIMTADTWKGMKTPVDELDVIEAYGGEGPGQPNAPGYEITSHYWNQGPDGAKDTSQPGLHKQVLLPTLPGASGASWYEDFHTYGVKVGLDDTIYYCDGIEVGRHPTAKLSREQPFFFFINLAIGGTSGWKKDLSRYGGIADMYVDFVKVYHGGK</sequence>
<dbReference type="PANTHER" id="PTHR10963:SF60">
    <property type="entry name" value="GRAM-NEGATIVE BACTERIA-BINDING PROTEIN 1-RELATED"/>
    <property type="match status" value="1"/>
</dbReference>
<dbReference type="Gene3D" id="2.60.120.200">
    <property type="match status" value="1"/>
</dbReference>
<evidence type="ECO:0000313" key="4">
    <source>
        <dbReference type="Proteomes" id="UP000676169"/>
    </source>
</evidence>
<dbReference type="KEGG" id="lamb:KBB96_16045"/>